<gene>
    <name evidence="1" type="ORF">KX928_05970</name>
</gene>
<reference evidence="1" key="1">
    <citation type="submission" date="2021-07" db="EMBL/GenBank/DDBJ databases">
        <title>Roseobacter insulae sp. nov., isolated from a tidal flat.</title>
        <authorList>
            <person name="Park S."/>
            <person name="Yoon J.-H."/>
        </authorList>
    </citation>
    <scope>NUCLEOTIDE SEQUENCE</scope>
    <source>
        <strain evidence="1">YSTF-M11</strain>
    </source>
</reference>
<evidence type="ECO:0000313" key="2">
    <source>
        <dbReference type="Proteomes" id="UP001138661"/>
    </source>
</evidence>
<dbReference type="RefSeq" id="WP_219499959.1">
    <property type="nucleotide sequence ID" value="NZ_JAHXDN010000001.1"/>
</dbReference>
<evidence type="ECO:0000313" key="1">
    <source>
        <dbReference type="EMBL" id="MBW4707329.1"/>
    </source>
</evidence>
<dbReference type="EMBL" id="JAHXDN010000001">
    <property type="protein sequence ID" value="MBW4707329.1"/>
    <property type="molecule type" value="Genomic_DNA"/>
</dbReference>
<protein>
    <submittedName>
        <fullName evidence="1">Uncharacterized protein</fullName>
    </submittedName>
</protein>
<organism evidence="1 2">
    <name type="scientific">Roseobacter insulae</name>
    <dbReference type="NCBI Taxonomy" id="2859783"/>
    <lineage>
        <taxon>Bacteria</taxon>
        <taxon>Pseudomonadati</taxon>
        <taxon>Pseudomonadota</taxon>
        <taxon>Alphaproteobacteria</taxon>
        <taxon>Rhodobacterales</taxon>
        <taxon>Roseobacteraceae</taxon>
        <taxon>Roseobacter</taxon>
    </lineage>
</organism>
<sequence length="97" mass="10771">MTPFVIPPRISSGRFGVGDDWVSSNSVEWKHRDAATGLDNGEGMITTSIGRLTIGDRTVQLVLGYRSEDMLPFLSWTVFAPAGENSWCSFNFEEVQQ</sequence>
<keyword evidence="2" id="KW-1185">Reference proteome</keyword>
<comment type="caution">
    <text evidence="1">The sequence shown here is derived from an EMBL/GenBank/DDBJ whole genome shotgun (WGS) entry which is preliminary data.</text>
</comment>
<name>A0A9X1FTW5_9RHOB</name>
<proteinExistence type="predicted"/>
<accession>A0A9X1FTW5</accession>
<dbReference type="AlphaFoldDB" id="A0A9X1FTW5"/>
<dbReference type="Proteomes" id="UP001138661">
    <property type="component" value="Unassembled WGS sequence"/>
</dbReference>